<evidence type="ECO:0000256" key="1">
    <source>
        <dbReference type="SAM" id="Phobius"/>
    </source>
</evidence>
<sequence length="133" mass="15822">MLTVHTNFIQNKNKIITKLFLISILFFVVSIELEASAGTKPFSMRKKSVKLYQIKQTIKQDFGDKKSKYERRPKKKLIYYVIITVKIRFKKNLKKKKTNFFIIFIDNVIMFLNLKLPLDLKYASFELKVYSIS</sequence>
<organism evidence="2 3">
    <name type="scientific">Brachionus plicatilis</name>
    <name type="common">Marine rotifer</name>
    <name type="synonym">Brachionus muelleri</name>
    <dbReference type="NCBI Taxonomy" id="10195"/>
    <lineage>
        <taxon>Eukaryota</taxon>
        <taxon>Metazoa</taxon>
        <taxon>Spiralia</taxon>
        <taxon>Gnathifera</taxon>
        <taxon>Rotifera</taxon>
        <taxon>Eurotatoria</taxon>
        <taxon>Monogononta</taxon>
        <taxon>Pseudotrocha</taxon>
        <taxon>Ploima</taxon>
        <taxon>Brachionidae</taxon>
        <taxon>Brachionus</taxon>
    </lineage>
</organism>
<dbReference type="EMBL" id="REGN01005876">
    <property type="protein sequence ID" value="RNA11715.1"/>
    <property type="molecule type" value="Genomic_DNA"/>
</dbReference>
<evidence type="ECO:0000313" key="3">
    <source>
        <dbReference type="Proteomes" id="UP000276133"/>
    </source>
</evidence>
<proteinExistence type="predicted"/>
<accession>A0A3M7QL51</accession>
<keyword evidence="1" id="KW-0472">Membrane</keyword>
<dbReference type="AlphaFoldDB" id="A0A3M7QL51"/>
<name>A0A3M7QL51_BRAPC</name>
<feature type="transmembrane region" description="Helical" evidence="1">
    <location>
        <begin position="98"/>
        <end position="118"/>
    </location>
</feature>
<keyword evidence="1" id="KW-1133">Transmembrane helix</keyword>
<dbReference type="Proteomes" id="UP000276133">
    <property type="component" value="Unassembled WGS sequence"/>
</dbReference>
<feature type="transmembrane region" description="Helical" evidence="1">
    <location>
        <begin position="15"/>
        <end position="37"/>
    </location>
</feature>
<keyword evidence="3" id="KW-1185">Reference proteome</keyword>
<reference evidence="2 3" key="1">
    <citation type="journal article" date="2018" name="Sci. Rep.">
        <title>Genomic signatures of local adaptation to the degree of environmental predictability in rotifers.</title>
        <authorList>
            <person name="Franch-Gras L."/>
            <person name="Hahn C."/>
            <person name="Garcia-Roger E.M."/>
            <person name="Carmona M.J."/>
            <person name="Serra M."/>
            <person name="Gomez A."/>
        </authorList>
    </citation>
    <scope>NUCLEOTIDE SEQUENCE [LARGE SCALE GENOMIC DNA]</scope>
    <source>
        <strain evidence="2">HYR1</strain>
    </source>
</reference>
<protein>
    <submittedName>
        <fullName evidence="2">Uncharacterized protein</fullName>
    </submittedName>
</protein>
<evidence type="ECO:0000313" key="2">
    <source>
        <dbReference type="EMBL" id="RNA11715.1"/>
    </source>
</evidence>
<keyword evidence="1" id="KW-0812">Transmembrane</keyword>
<comment type="caution">
    <text evidence="2">The sequence shown here is derived from an EMBL/GenBank/DDBJ whole genome shotgun (WGS) entry which is preliminary data.</text>
</comment>
<gene>
    <name evidence="2" type="ORF">BpHYR1_034719</name>
</gene>